<gene>
    <name evidence="1" type="ORF">PEVE_00036229</name>
</gene>
<proteinExistence type="predicted"/>
<name>A0ABN8T341_9CNID</name>
<evidence type="ECO:0000313" key="1">
    <source>
        <dbReference type="EMBL" id="CAH3198527.1"/>
    </source>
</evidence>
<feature type="non-terminal residue" evidence="1">
    <location>
        <position position="95"/>
    </location>
</feature>
<protein>
    <submittedName>
        <fullName evidence="1">Uncharacterized protein</fullName>
    </submittedName>
</protein>
<organism evidence="1 2">
    <name type="scientific">Porites evermanni</name>
    <dbReference type="NCBI Taxonomy" id="104178"/>
    <lineage>
        <taxon>Eukaryota</taxon>
        <taxon>Metazoa</taxon>
        <taxon>Cnidaria</taxon>
        <taxon>Anthozoa</taxon>
        <taxon>Hexacorallia</taxon>
        <taxon>Scleractinia</taxon>
        <taxon>Fungiina</taxon>
        <taxon>Poritidae</taxon>
        <taxon>Porites</taxon>
    </lineage>
</organism>
<accession>A0ABN8T341</accession>
<comment type="caution">
    <text evidence="1">The sequence shown here is derived from an EMBL/GenBank/DDBJ whole genome shotgun (WGS) entry which is preliminary data.</text>
</comment>
<feature type="non-terminal residue" evidence="1">
    <location>
        <position position="1"/>
    </location>
</feature>
<dbReference type="EMBL" id="CALNXI010005736">
    <property type="protein sequence ID" value="CAH3198527.1"/>
    <property type="molecule type" value="Genomic_DNA"/>
</dbReference>
<evidence type="ECO:0000313" key="2">
    <source>
        <dbReference type="Proteomes" id="UP001159427"/>
    </source>
</evidence>
<dbReference type="Proteomes" id="UP001159427">
    <property type="component" value="Unassembled WGS sequence"/>
</dbReference>
<keyword evidence="2" id="KW-1185">Reference proteome</keyword>
<reference evidence="1 2" key="1">
    <citation type="submission" date="2022-05" db="EMBL/GenBank/DDBJ databases">
        <authorList>
            <consortium name="Genoscope - CEA"/>
            <person name="William W."/>
        </authorList>
    </citation>
    <scope>NUCLEOTIDE SEQUENCE [LARGE SCALE GENOMIC DNA]</scope>
</reference>
<sequence length="95" mass="10607">LISIQFRPFNQDTLTTDRNHDIIHILTKARLRQFSCCLNSPYLKLNKTGNPNIATVTKARCYANCLTENPAINETGIPCQTSACKKCLGPCESSY</sequence>